<dbReference type="Proteomes" id="UP000094969">
    <property type="component" value="Chromosome"/>
</dbReference>
<dbReference type="KEGG" id="bvv:BHK69_09015"/>
<dbReference type="OrthoDB" id="9888350at2"/>
<accession>A0A1D7TZN9</accession>
<name>A0A1D7TZN9_9HYPH</name>
<protein>
    <submittedName>
        <fullName evidence="1">Uncharacterized protein</fullName>
    </submittedName>
</protein>
<organism evidence="1 2">
    <name type="scientific">Bosea vaviloviae</name>
    <dbReference type="NCBI Taxonomy" id="1526658"/>
    <lineage>
        <taxon>Bacteria</taxon>
        <taxon>Pseudomonadati</taxon>
        <taxon>Pseudomonadota</taxon>
        <taxon>Alphaproteobacteria</taxon>
        <taxon>Hyphomicrobiales</taxon>
        <taxon>Boseaceae</taxon>
        <taxon>Bosea</taxon>
    </lineage>
</organism>
<reference evidence="1 2" key="1">
    <citation type="journal article" date="2015" name="Antonie Van Leeuwenhoek">
        <title>Bosea vaviloviae sp. nov., a new species of slow-growing rhizobia isolated from nodules of the relict species Vavilovia formosa (Stev.) Fed.</title>
        <authorList>
            <person name="Safronova V.I."/>
            <person name="Kuznetsova I.G."/>
            <person name="Sazanova A.L."/>
            <person name="Kimeklis A.K."/>
            <person name="Belimov A.A."/>
            <person name="Andronov E.E."/>
            <person name="Pinaev A.G."/>
            <person name="Chizhevskaya E.P."/>
            <person name="Pukhaev A.R."/>
            <person name="Popov K.P."/>
            <person name="Willems A."/>
            <person name="Tikhonovich I.A."/>
        </authorList>
    </citation>
    <scope>NUCLEOTIDE SEQUENCE [LARGE SCALE GENOMIC DNA]</scope>
    <source>
        <strain evidence="1 2">Vaf18</strain>
    </source>
</reference>
<sequence length="73" mass="7580">MTKAKDKAKAEALTILAKDIPKLAAAANVLGSPLLCSILEHAQKEVEIELAKLEGAQVSLVAGGDRGQSSPDR</sequence>
<dbReference type="AlphaFoldDB" id="A0A1D7TZN9"/>
<proteinExistence type="predicted"/>
<evidence type="ECO:0000313" key="2">
    <source>
        <dbReference type="Proteomes" id="UP000094969"/>
    </source>
</evidence>
<dbReference type="EMBL" id="CP017147">
    <property type="protein sequence ID" value="AOO80583.1"/>
    <property type="molecule type" value="Genomic_DNA"/>
</dbReference>
<gene>
    <name evidence="1" type="ORF">BHK69_09015</name>
</gene>
<evidence type="ECO:0000313" key="1">
    <source>
        <dbReference type="EMBL" id="AOO80583.1"/>
    </source>
</evidence>
<dbReference type="RefSeq" id="WP_069689801.1">
    <property type="nucleotide sequence ID" value="NZ_CP017147.1"/>
</dbReference>
<keyword evidence="2" id="KW-1185">Reference proteome</keyword>